<reference evidence="2 3" key="1">
    <citation type="journal article" date="2023" name="bioRxiv">
        <title>An intranuclear bacterial parasite of deep-sea mussels expresses apoptosis inhibitors acquired from its host.</title>
        <authorList>
            <person name="Gonzalez Porras M.A."/>
            <person name="Assie A."/>
            <person name="Tietjen M."/>
            <person name="Violette M."/>
            <person name="Kleiner M."/>
            <person name="Gruber-Vodicka H."/>
            <person name="Dubilier N."/>
            <person name="Leisch N."/>
        </authorList>
    </citation>
    <scope>NUCLEOTIDE SEQUENCE [LARGE SCALE GENOMIC DNA]</scope>
    <source>
        <strain evidence="2">IAP13</strain>
    </source>
</reference>
<accession>A0AA90NZZ9</accession>
<keyword evidence="3" id="KW-1185">Reference proteome</keyword>
<evidence type="ECO:0000259" key="1">
    <source>
        <dbReference type="Pfam" id="PF22679"/>
    </source>
</evidence>
<dbReference type="Gene3D" id="3.40.50.300">
    <property type="entry name" value="P-loop containing nucleotide triphosphate hydrolases"/>
    <property type="match status" value="1"/>
</dbReference>
<dbReference type="EMBL" id="JASXSV010000004">
    <property type="protein sequence ID" value="MDP0588431.1"/>
    <property type="molecule type" value="Genomic_DNA"/>
</dbReference>
<organism evidence="2 3">
    <name type="scientific">Candidatus Endonucleibacter bathymodioli</name>
    <dbReference type="NCBI Taxonomy" id="539814"/>
    <lineage>
        <taxon>Bacteria</taxon>
        <taxon>Pseudomonadati</taxon>
        <taxon>Pseudomonadota</taxon>
        <taxon>Gammaproteobacteria</taxon>
        <taxon>Oceanospirillales</taxon>
        <taxon>Endozoicomonadaceae</taxon>
        <taxon>Candidatus Endonucleibacter</taxon>
    </lineage>
</organism>
<comment type="caution">
    <text evidence="2">The sequence shown here is derived from an EMBL/GenBank/DDBJ whole genome shotgun (WGS) entry which is preliminary data.</text>
</comment>
<dbReference type="InterPro" id="IPR027417">
    <property type="entry name" value="P-loop_NTPase"/>
</dbReference>
<protein>
    <recommendedName>
        <fullName evidence="1">Restriction endonuclease type I HsdR second RecA-like helicase domain-containing protein</fullName>
    </recommendedName>
</protein>
<feature type="domain" description="Restriction endonuclease type I HsdR second RecA-like helicase" evidence="1">
    <location>
        <begin position="99"/>
        <end position="130"/>
    </location>
</feature>
<name>A0AA90NZZ9_9GAMM</name>
<evidence type="ECO:0000313" key="3">
    <source>
        <dbReference type="Proteomes" id="UP001178148"/>
    </source>
</evidence>
<dbReference type="PANTHER" id="PTHR42927:SF1">
    <property type="entry name" value="HELICASE SUPERFAMILY 1 AND 2 DOMAIN-CONTAINING PROTEIN"/>
    <property type="match status" value="1"/>
</dbReference>
<dbReference type="InterPro" id="IPR055180">
    <property type="entry name" value="HsdR_RecA-like_helicase_dom_2"/>
</dbReference>
<dbReference type="Pfam" id="PF22679">
    <property type="entry name" value="T1R_D3-like"/>
    <property type="match status" value="1"/>
</dbReference>
<gene>
    <name evidence="2" type="ORF">QS748_04280</name>
</gene>
<evidence type="ECO:0000313" key="2">
    <source>
        <dbReference type="EMBL" id="MDP0588431.1"/>
    </source>
</evidence>
<dbReference type="Proteomes" id="UP001178148">
    <property type="component" value="Unassembled WGS sequence"/>
</dbReference>
<sequence length="135" mass="15145">MENSQQTINTKAEIMLEHFIPSVVNAKKLHGKAKGMVITQNIETAIRYYQAITRLLEAQGKPFKAVVAFSGDKTVDGIEYTEAGINGFPETKTRDKFNTDEYRLLIVPNKYLTGFDQPKLAAMYVDKKLQGVMAV</sequence>
<dbReference type="PANTHER" id="PTHR42927">
    <property type="entry name" value="HELICASE SUPERFAMILY 1 AND 2 DOMAIN-CONTAINING PROTEIN"/>
    <property type="match status" value="1"/>
</dbReference>
<proteinExistence type="predicted"/>
<dbReference type="AlphaFoldDB" id="A0AA90NZZ9"/>